<dbReference type="Pfam" id="PF05954">
    <property type="entry name" value="Phage_GPD"/>
    <property type="match status" value="1"/>
</dbReference>
<proteinExistence type="predicted"/>
<dbReference type="EMBL" id="JBEPMO010000001">
    <property type="protein sequence ID" value="MET3730463.1"/>
    <property type="molecule type" value="Genomic_DNA"/>
</dbReference>
<dbReference type="Gene3D" id="2.40.50.230">
    <property type="entry name" value="Gp5 N-terminal domain"/>
    <property type="match status" value="1"/>
</dbReference>
<dbReference type="Proteomes" id="UP001549146">
    <property type="component" value="Unassembled WGS sequence"/>
</dbReference>
<protein>
    <submittedName>
        <fullName evidence="2">Uncharacterized protein involved in type VI secretion and phage assembly</fullName>
    </submittedName>
</protein>
<name>A0ABV2LPF9_9FLAO</name>
<dbReference type="SUPFAM" id="SSF69349">
    <property type="entry name" value="Phage fibre proteins"/>
    <property type="match status" value="1"/>
</dbReference>
<dbReference type="Pfam" id="PF04717">
    <property type="entry name" value="Phage_base_V"/>
    <property type="match status" value="1"/>
</dbReference>
<evidence type="ECO:0000259" key="1">
    <source>
        <dbReference type="Pfam" id="PF04717"/>
    </source>
</evidence>
<dbReference type="SUPFAM" id="SSF69279">
    <property type="entry name" value="Phage tail proteins"/>
    <property type="match status" value="1"/>
</dbReference>
<dbReference type="Gene3D" id="3.55.50.10">
    <property type="entry name" value="Baseplate protein-like domains"/>
    <property type="match status" value="1"/>
</dbReference>
<dbReference type="Gene3D" id="4.10.220.110">
    <property type="match status" value="1"/>
</dbReference>
<gene>
    <name evidence="2" type="ORF">ABID46_000015</name>
</gene>
<dbReference type="RefSeq" id="WP_354505362.1">
    <property type="nucleotide sequence ID" value="NZ_JBEPMO010000001.1"/>
</dbReference>
<evidence type="ECO:0000313" key="2">
    <source>
        <dbReference type="EMBL" id="MET3730463.1"/>
    </source>
</evidence>
<dbReference type="Gene3D" id="2.30.110.50">
    <property type="match status" value="1"/>
</dbReference>
<comment type="caution">
    <text evidence="2">The sequence shown here is derived from an EMBL/GenBank/DDBJ whole genome shotgun (WGS) entry which is preliminary data.</text>
</comment>
<evidence type="ECO:0000313" key="3">
    <source>
        <dbReference type="Proteomes" id="UP001549146"/>
    </source>
</evidence>
<dbReference type="InterPro" id="IPR037026">
    <property type="entry name" value="Vgr_OB-fold_dom_sf"/>
</dbReference>
<dbReference type="InterPro" id="IPR006531">
    <property type="entry name" value="Gp5/Vgr_OB"/>
</dbReference>
<organism evidence="2 3">
    <name type="scientific">Moheibacter stercoris</name>
    <dbReference type="NCBI Taxonomy" id="1628251"/>
    <lineage>
        <taxon>Bacteria</taxon>
        <taxon>Pseudomonadati</taxon>
        <taxon>Bacteroidota</taxon>
        <taxon>Flavobacteriia</taxon>
        <taxon>Flavobacteriales</taxon>
        <taxon>Weeksellaceae</taxon>
        <taxon>Moheibacter</taxon>
    </lineage>
</organism>
<feature type="domain" description="Gp5/Type VI secretion system Vgr protein OB-fold" evidence="1">
    <location>
        <begin position="374"/>
        <end position="449"/>
    </location>
</feature>
<keyword evidence="3" id="KW-1185">Reference proteome</keyword>
<reference evidence="2 3" key="1">
    <citation type="submission" date="2024-06" db="EMBL/GenBank/DDBJ databases">
        <title>Genomic Encyclopedia of Type Strains, Phase IV (KMG-IV): sequencing the most valuable type-strain genomes for metagenomic binning, comparative biology and taxonomic classification.</title>
        <authorList>
            <person name="Goeker M."/>
        </authorList>
    </citation>
    <scope>NUCLEOTIDE SEQUENCE [LARGE SCALE GENOMIC DNA]</scope>
    <source>
        <strain evidence="2 3">DSM 29388</strain>
    </source>
</reference>
<sequence length="607" mass="66417">MSISTLTSITIDNQPLLKFNRLVIEQKVNGHHKFSIVHHVSYDLLSSALEKAKSYVGAKVLITIKPVQFGTGNELQFRGIVSEVKLIRANGSAGGILINGFSPTFQMEGLPDTMSFNDQSVKEIAEQIISRYPSDRLEPQIEIENDEVNPFVVQYKESDFQFLSRIAQKKGLWFYYNGRELVLGKPKSKNITLKYGENLSSFNLEMRTKPVNFSFMGYDPSAASNGSVSSGSVNYSSNSLGEFLYEHSKKFYPAEAQMLYNNPINKGSVDEHLNKRTETQLLSQSSDLLTLTGNSDHPAIRVGDVVEVVDPGFSVNSLDVLKIQEQNYGKYLITDIIHICDEAGNYSNEFQGITADSTLPPYGNVHNIPIAETQPAVVVDNNDPAGIGRVQVQFPWQQRNNSISPWIRLIQPHSGGGKGFYFVPEIGEEVLVGFESGNAEKPYVMGTQYNGAESSGYHTSGNDKKVIHTRSGTKVILNDAEGSVFIEDPSGNTWLMDGQGNINVNAPNDISINAGKNISISAGQNIMTTAGENLTETAGINIVQSATADYSLMATNILEIASEGRTSNAQNIKEQALGIEMQSTKEDVNVLAKNVANTKSGEYGTGH</sequence>
<dbReference type="SUPFAM" id="SSF69255">
    <property type="entry name" value="gp5 N-terminal domain-like"/>
    <property type="match status" value="1"/>
</dbReference>
<accession>A0ABV2LPF9</accession>